<keyword evidence="3" id="KW-1185">Reference proteome</keyword>
<accession>C1D779</accession>
<reference evidence="2 3" key="1">
    <citation type="journal article" date="2009" name="PLoS Genet.">
        <title>The complete genome and proteome of Laribacter hongkongensis reveal potential mechanisms for adaptations to different temperatures and habitats.</title>
        <authorList>
            <person name="Woo P.C."/>
            <person name="Lau S.K."/>
            <person name="Tse H."/>
            <person name="Teng J.L."/>
            <person name="Curreem S.O."/>
            <person name="Tsang A.K."/>
            <person name="Fan R.Y."/>
            <person name="Wong G.K."/>
            <person name="Huang Y."/>
            <person name="Loman N.J."/>
            <person name="Snyder L.A."/>
            <person name="Cai J.J."/>
            <person name="Huang J.D."/>
            <person name="Mak W."/>
            <person name="Pallen M.J."/>
            <person name="Lok S."/>
            <person name="Yuen K.Y."/>
        </authorList>
    </citation>
    <scope>NUCLEOTIDE SEQUENCE [LARGE SCALE GENOMIC DNA]</scope>
    <source>
        <strain evidence="2 3">HLHK9</strain>
    </source>
</reference>
<sequence length="80" mass="8702">MPRNASPSRTRLHAGSGEKSKSRQEPKAETLAYMPALVSPVSVSLRWKVSGHDHARQAGTVSTATHNDPRRPPCKASTNR</sequence>
<feature type="region of interest" description="Disordered" evidence="1">
    <location>
        <begin position="51"/>
        <end position="80"/>
    </location>
</feature>
<organism evidence="2 3">
    <name type="scientific">Laribacter hongkongensis (strain HLHK9)</name>
    <dbReference type="NCBI Taxonomy" id="557598"/>
    <lineage>
        <taxon>Bacteria</taxon>
        <taxon>Pseudomonadati</taxon>
        <taxon>Pseudomonadota</taxon>
        <taxon>Betaproteobacteria</taxon>
        <taxon>Neisseriales</taxon>
        <taxon>Aquaspirillaceae</taxon>
        <taxon>Laribacter</taxon>
    </lineage>
</organism>
<dbReference type="HOGENOM" id="CLU_2585355_0_0_4"/>
<dbReference type="AlphaFoldDB" id="C1D779"/>
<proteinExistence type="predicted"/>
<dbReference type="Proteomes" id="UP000002010">
    <property type="component" value="Chromosome"/>
</dbReference>
<evidence type="ECO:0000313" key="2">
    <source>
        <dbReference type="EMBL" id="ACO74319.1"/>
    </source>
</evidence>
<gene>
    <name evidence="2" type="ordered locus">LHK_01329</name>
</gene>
<dbReference type="KEGG" id="lhk:LHK_01329"/>
<name>C1D779_LARHH</name>
<protein>
    <submittedName>
        <fullName evidence="2">Uncharacterized protein</fullName>
    </submittedName>
</protein>
<feature type="region of interest" description="Disordered" evidence="1">
    <location>
        <begin position="1"/>
        <end position="27"/>
    </location>
</feature>
<dbReference type="EMBL" id="CP001154">
    <property type="protein sequence ID" value="ACO74319.1"/>
    <property type="molecule type" value="Genomic_DNA"/>
</dbReference>
<evidence type="ECO:0000256" key="1">
    <source>
        <dbReference type="SAM" id="MobiDB-lite"/>
    </source>
</evidence>
<dbReference type="STRING" id="557598.LHK_01329"/>
<feature type="compositionally biased region" description="Basic and acidic residues" evidence="1">
    <location>
        <begin position="16"/>
        <end position="27"/>
    </location>
</feature>
<evidence type="ECO:0000313" key="3">
    <source>
        <dbReference type="Proteomes" id="UP000002010"/>
    </source>
</evidence>